<name>A0A3P5X0A2_9MICC</name>
<dbReference type="InterPro" id="IPR050204">
    <property type="entry name" value="AraC_XylS_family_regulators"/>
</dbReference>
<dbReference type="PANTHER" id="PTHR46796:SF6">
    <property type="entry name" value="ARAC SUBFAMILY"/>
    <property type="match status" value="1"/>
</dbReference>
<dbReference type="InterPro" id="IPR018060">
    <property type="entry name" value="HTH_AraC"/>
</dbReference>
<proteinExistence type="predicted"/>
<gene>
    <name evidence="5" type="ORF">PSET11_01431</name>
</gene>
<dbReference type="Gene3D" id="1.10.10.60">
    <property type="entry name" value="Homeodomain-like"/>
    <property type="match status" value="1"/>
</dbReference>
<dbReference type="PANTHER" id="PTHR46796">
    <property type="entry name" value="HTH-TYPE TRANSCRIPTIONAL ACTIVATOR RHAS-RELATED"/>
    <property type="match status" value="1"/>
</dbReference>
<keyword evidence="2 5" id="KW-0238">DNA-binding</keyword>
<keyword evidence="6" id="KW-1185">Reference proteome</keyword>
<evidence type="ECO:0000256" key="2">
    <source>
        <dbReference type="ARBA" id="ARBA00023125"/>
    </source>
</evidence>
<accession>A0A3P5X0A2</accession>
<reference evidence="5 6" key="1">
    <citation type="submission" date="2018-11" db="EMBL/GenBank/DDBJ databases">
        <authorList>
            <person name="Criscuolo A."/>
        </authorList>
    </citation>
    <scope>NUCLEOTIDE SEQUENCE [LARGE SCALE GENOMIC DNA]</scope>
    <source>
        <strain evidence="5">AT11b</strain>
    </source>
</reference>
<dbReference type="RefSeq" id="WP_124091388.1">
    <property type="nucleotide sequence ID" value="NZ_CBCRYA010000004.1"/>
</dbReference>
<dbReference type="PROSITE" id="PS01124">
    <property type="entry name" value="HTH_ARAC_FAMILY_2"/>
    <property type="match status" value="1"/>
</dbReference>
<keyword evidence="1" id="KW-0805">Transcription regulation</keyword>
<evidence type="ECO:0000313" key="6">
    <source>
        <dbReference type="Proteomes" id="UP000280861"/>
    </source>
</evidence>
<dbReference type="AlphaFoldDB" id="A0A3P5X0A2"/>
<dbReference type="GO" id="GO:0043565">
    <property type="term" value="F:sequence-specific DNA binding"/>
    <property type="evidence" value="ECO:0007669"/>
    <property type="project" value="InterPro"/>
</dbReference>
<dbReference type="Proteomes" id="UP000280861">
    <property type="component" value="Unassembled WGS sequence"/>
</dbReference>
<evidence type="ECO:0000256" key="3">
    <source>
        <dbReference type="ARBA" id="ARBA00023163"/>
    </source>
</evidence>
<evidence type="ECO:0000256" key="1">
    <source>
        <dbReference type="ARBA" id="ARBA00023015"/>
    </source>
</evidence>
<evidence type="ECO:0000313" key="5">
    <source>
        <dbReference type="EMBL" id="VDC24740.1"/>
    </source>
</evidence>
<sequence>MSGPTASGARSRGASAVGAKRFKQVLDGSGTVPDPTPGLPLAVRPSHNQQVGVKAIRFGATVIMEVAASPGVLQVRAPAPGTDEVLCYFVRDSPVTIDGRTQGLITSQPGSCWLGSGLASFSAYWSSPGRVIVAKIPRQVLVDFGIAAGTQPTAFRQDSALLAPVAQFLESLVQDNATASNVAAYFMEKLVHEMLGGLFLEHHGAGQGGRKPALYDRAMAFIAASAGDPTLTPHLLAQEFNVSLRQLQREFHKRGVAVAEQIRQGRIDLALRLLTDPAYAVLSLEQVAANSGFASLGHLRRTLQAAGYGSPRDVRSLGRPAA</sequence>
<dbReference type="EMBL" id="UXAU01000020">
    <property type="protein sequence ID" value="VDC24740.1"/>
    <property type="molecule type" value="Genomic_DNA"/>
</dbReference>
<dbReference type="Pfam" id="PF12833">
    <property type="entry name" value="HTH_18"/>
    <property type="match status" value="1"/>
</dbReference>
<protein>
    <submittedName>
        <fullName evidence="5">DNA-binding transcriptional activator FeaR</fullName>
    </submittedName>
</protein>
<feature type="domain" description="HTH araC/xylS-type" evidence="4">
    <location>
        <begin position="216"/>
        <end position="317"/>
    </location>
</feature>
<keyword evidence="3" id="KW-0804">Transcription</keyword>
<evidence type="ECO:0000259" key="4">
    <source>
        <dbReference type="PROSITE" id="PS01124"/>
    </source>
</evidence>
<dbReference type="SMART" id="SM00342">
    <property type="entry name" value="HTH_ARAC"/>
    <property type="match status" value="1"/>
</dbReference>
<dbReference type="GO" id="GO:0003700">
    <property type="term" value="F:DNA-binding transcription factor activity"/>
    <property type="evidence" value="ECO:0007669"/>
    <property type="project" value="InterPro"/>
</dbReference>
<organism evidence="5 6">
    <name type="scientific">Arthrobacter ulcerisalmonis</name>
    <dbReference type="NCBI Taxonomy" id="2483813"/>
    <lineage>
        <taxon>Bacteria</taxon>
        <taxon>Bacillati</taxon>
        <taxon>Actinomycetota</taxon>
        <taxon>Actinomycetes</taxon>
        <taxon>Micrococcales</taxon>
        <taxon>Micrococcaceae</taxon>
        <taxon>Arthrobacter</taxon>
    </lineage>
</organism>